<feature type="domain" description="C2H2-type" evidence="12">
    <location>
        <begin position="344"/>
        <end position="371"/>
    </location>
</feature>
<evidence type="ECO:0000256" key="2">
    <source>
        <dbReference type="ARBA" id="ARBA00006991"/>
    </source>
</evidence>
<reference evidence="13" key="2">
    <citation type="submission" date="2017-10" db="EMBL/GenBank/DDBJ databases">
        <title>Ladona fulva Genome sequencing and assembly.</title>
        <authorList>
            <person name="Murali S."/>
            <person name="Richards S."/>
            <person name="Bandaranaike D."/>
            <person name="Bellair M."/>
            <person name="Blankenburg K."/>
            <person name="Chao H."/>
            <person name="Dinh H."/>
            <person name="Doddapaneni H."/>
            <person name="Dugan-Rocha S."/>
            <person name="Elkadiri S."/>
            <person name="Gnanaolivu R."/>
            <person name="Hernandez B."/>
            <person name="Skinner E."/>
            <person name="Javaid M."/>
            <person name="Lee S."/>
            <person name="Li M."/>
            <person name="Ming W."/>
            <person name="Munidasa M."/>
            <person name="Muniz J."/>
            <person name="Nguyen L."/>
            <person name="Hughes D."/>
            <person name="Osuji N."/>
            <person name="Pu L.-L."/>
            <person name="Puazo M."/>
            <person name="Qu C."/>
            <person name="Quiroz J."/>
            <person name="Raj R."/>
            <person name="Weissenberger G."/>
            <person name="Xin Y."/>
            <person name="Zou X."/>
            <person name="Han Y."/>
            <person name="Worley K."/>
            <person name="Muzny D."/>
            <person name="Gibbs R."/>
        </authorList>
    </citation>
    <scope>NUCLEOTIDE SEQUENCE</scope>
    <source>
        <strain evidence="13">Sampled in the wild</strain>
    </source>
</reference>
<evidence type="ECO:0000313" key="13">
    <source>
        <dbReference type="EMBL" id="KAG8227091.1"/>
    </source>
</evidence>
<keyword evidence="14" id="KW-1185">Reference proteome</keyword>
<evidence type="ECO:0000256" key="3">
    <source>
        <dbReference type="ARBA" id="ARBA00022723"/>
    </source>
</evidence>
<dbReference type="FunFam" id="3.30.160.60:FF:001156">
    <property type="entry name" value="Zinc finger protein 407"/>
    <property type="match status" value="1"/>
</dbReference>
<evidence type="ECO:0000256" key="1">
    <source>
        <dbReference type="ARBA" id="ARBA00004123"/>
    </source>
</evidence>
<dbReference type="PROSITE" id="PS50157">
    <property type="entry name" value="ZINC_FINGER_C2H2_2"/>
    <property type="match status" value="8"/>
</dbReference>
<keyword evidence="10" id="KW-0539">Nucleus</keyword>
<keyword evidence="8" id="KW-0238">DNA-binding</keyword>
<feature type="domain" description="C2H2-type" evidence="12">
    <location>
        <begin position="21"/>
        <end position="50"/>
    </location>
</feature>
<name>A0A8K0NYU0_LADFU</name>
<proteinExistence type="inferred from homology"/>
<feature type="domain" description="C2H2-type" evidence="12">
    <location>
        <begin position="133"/>
        <end position="160"/>
    </location>
</feature>
<evidence type="ECO:0000313" key="14">
    <source>
        <dbReference type="Proteomes" id="UP000792457"/>
    </source>
</evidence>
<evidence type="ECO:0000259" key="12">
    <source>
        <dbReference type="PROSITE" id="PS50157"/>
    </source>
</evidence>
<dbReference type="GO" id="GO:0008270">
    <property type="term" value="F:zinc ion binding"/>
    <property type="evidence" value="ECO:0007669"/>
    <property type="project" value="UniProtKB-KW"/>
</dbReference>
<organism evidence="13 14">
    <name type="scientific">Ladona fulva</name>
    <name type="common">Scarce chaser dragonfly</name>
    <name type="synonym">Libellula fulva</name>
    <dbReference type="NCBI Taxonomy" id="123851"/>
    <lineage>
        <taxon>Eukaryota</taxon>
        <taxon>Metazoa</taxon>
        <taxon>Ecdysozoa</taxon>
        <taxon>Arthropoda</taxon>
        <taxon>Hexapoda</taxon>
        <taxon>Insecta</taxon>
        <taxon>Pterygota</taxon>
        <taxon>Palaeoptera</taxon>
        <taxon>Odonata</taxon>
        <taxon>Epiprocta</taxon>
        <taxon>Anisoptera</taxon>
        <taxon>Libelluloidea</taxon>
        <taxon>Libellulidae</taxon>
        <taxon>Ladona</taxon>
    </lineage>
</organism>
<evidence type="ECO:0000256" key="10">
    <source>
        <dbReference type="ARBA" id="ARBA00023242"/>
    </source>
</evidence>
<dbReference type="FunFam" id="3.30.160.60:FF:000340">
    <property type="entry name" value="zinc finger protein 473 isoform X1"/>
    <property type="match status" value="1"/>
</dbReference>
<evidence type="ECO:0000256" key="11">
    <source>
        <dbReference type="PROSITE-ProRule" id="PRU00042"/>
    </source>
</evidence>
<dbReference type="GO" id="GO:0005634">
    <property type="term" value="C:nucleus"/>
    <property type="evidence" value="ECO:0007669"/>
    <property type="project" value="UniProtKB-SubCell"/>
</dbReference>
<keyword evidence="5 11" id="KW-0863">Zinc-finger</keyword>
<dbReference type="SMART" id="SM00355">
    <property type="entry name" value="ZnF_C2H2"/>
    <property type="match status" value="11"/>
</dbReference>
<dbReference type="AlphaFoldDB" id="A0A8K0NYU0"/>
<evidence type="ECO:0000256" key="5">
    <source>
        <dbReference type="ARBA" id="ARBA00022771"/>
    </source>
</evidence>
<feature type="domain" description="C2H2-type" evidence="12">
    <location>
        <begin position="158"/>
        <end position="181"/>
    </location>
</feature>
<dbReference type="SUPFAM" id="SSF57667">
    <property type="entry name" value="beta-beta-alpha zinc fingers"/>
    <property type="match status" value="5"/>
</dbReference>
<evidence type="ECO:0000256" key="8">
    <source>
        <dbReference type="ARBA" id="ARBA00023125"/>
    </source>
</evidence>
<dbReference type="OrthoDB" id="3565419at2759"/>
<dbReference type="Pfam" id="PF13909">
    <property type="entry name" value="zf-H2C2_5"/>
    <property type="match status" value="1"/>
</dbReference>
<dbReference type="Pfam" id="PF00096">
    <property type="entry name" value="zf-C2H2"/>
    <property type="match status" value="4"/>
</dbReference>
<dbReference type="PROSITE" id="PS00028">
    <property type="entry name" value="ZINC_FINGER_C2H2_1"/>
    <property type="match status" value="6"/>
</dbReference>
<dbReference type="InterPro" id="IPR013087">
    <property type="entry name" value="Znf_C2H2_type"/>
</dbReference>
<keyword evidence="6" id="KW-0862">Zinc</keyword>
<dbReference type="EMBL" id="KZ308311">
    <property type="protein sequence ID" value="KAG8227091.1"/>
    <property type="molecule type" value="Genomic_DNA"/>
</dbReference>
<keyword evidence="7" id="KW-0805">Transcription regulation</keyword>
<dbReference type="PANTHER" id="PTHR23234:SF10">
    <property type="entry name" value="RIKEN CDNA 6720489N17 GENE-RELATED"/>
    <property type="match status" value="1"/>
</dbReference>
<keyword evidence="9" id="KW-0804">Transcription</keyword>
<evidence type="ECO:0000256" key="4">
    <source>
        <dbReference type="ARBA" id="ARBA00022737"/>
    </source>
</evidence>
<dbReference type="InterPro" id="IPR036236">
    <property type="entry name" value="Znf_C2H2_sf"/>
</dbReference>
<feature type="domain" description="C2H2-type" evidence="12">
    <location>
        <begin position="105"/>
        <end position="132"/>
    </location>
</feature>
<dbReference type="PANTHER" id="PTHR23234">
    <property type="entry name" value="ZNF44 PROTEIN"/>
    <property type="match status" value="1"/>
</dbReference>
<gene>
    <name evidence="13" type="ORF">J437_LFUL007428</name>
</gene>
<feature type="domain" description="C2H2-type" evidence="12">
    <location>
        <begin position="315"/>
        <end position="343"/>
    </location>
</feature>
<dbReference type="InterPro" id="IPR050758">
    <property type="entry name" value="Znf_C2H2-type"/>
</dbReference>
<comment type="subcellular location">
    <subcellularLocation>
        <location evidence="1">Nucleus</location>
    </subcellularLocation>
</comment>
<sequence length="624" mass="72233">MNDIQNVDQAVVISKLNQKEFQCPQCCKSFRFRRHYDKHLEGHKHNDCKHCDKLFTVRKKLVVHLLEEHGIKLQDFKHNCRFCEKVFAKKISLYQHLQIHVIGKNVCLQCGRIFPDHSEFQKHQDKHRLAKSWKCDECDEKFSRRQQYMMHIQDHGKYKCITCNKSFSARTKLAEHKRKGHRISELEPNYVCLKCEKSFHRSRALVLHQRVHQGGKSSEEKGSCCNNVIYKGSQSKHLDDDGEIGFKERVKFKKKSDSVKSSNVCVVDEKDVSEMYKTQVQDEKVAEKCIYCDYESSSKANMKRHLEFHIEERKFVCECCGASFYMLSTLKEHFLYVHSEKRNFPCPQCDKSFKRKSGLNRHLRDHSESRPFACNCGQFYKRKSHLLRHQESSHGLVSQPKKLCKLRRNESGILVPIEEETHLKYKSKAVKSPVNKKDEIEGDVVFKHVHGIERDQLSICKEYDEISLNRQSIKTCIISEKALVNKEVVKEVSVDQGKNCYKNEEVVGVSNGRVDSPQVHILQGDAKGLPEVDKSEYIKLTASQKPVINSEMGYILESISSNQSILQNNRVALKDQVISHPSSCVVHLVQDPPDQLSIVDLVQFVTHDVLISGENTVFCVFPPI</sequence>
<keyword evidence="4" id="KW-0677">Repeat</keyword>
<dbReference type="Proteomes" id="UP000792457">
    <property type="component" value="Unassembled WGS sequence"/>
</dbReference>
<evidence type="ECO:0000256" key="6">
    <source>
        <dbReference type="ARBA" id="ARBA00022833"/>
    </source>
</evidence>
<dbReference type="Gene3D" id="3.30.160.60">
    <property type="entry name" value="Classic Zinc Finger"/>
    <property type="match status" value="7"/>
</dbReference>
<feature type="domain" description="C2H2-type" evidence="12">
    <location>
        <begin position="78"/>
        <end position="105"/>
    </location>
</feature>
<evidence type="ECO:0000256" key="7">
    <source>
        <dbReference type="ARBA" id="ARBA00023015"/>
    </source>
</evidence>
<dbReference type="GO" id="GO:0003677">
    <property type="term" value="F:DNA binding"/>
    <property type="evidence" value="ECO:0007669"/>
    <property type="project" value="UniProtKB-KW"/>
</dbReference>
<protein>
    <recommendedName>
        <fullName evidence="12">C2H2-type domain-containing protein</fullName>
    </recommendedName>
</protein>
<reference evidence="13" key="1">
    <citation type="submission" date="2013-04" db="EMBL/GenBank/DDBJ databases">
        <authorList>
            <person name="Qu J."/>
            <person name="Murali S.C."/>
            <person name="Bandaranaike D."/>
            <person name="Bellair M."/>
            <person name="Blankenburg K."/>
            <person name="Chao H."/>
            <person name="Dinh H."/>
            <person name="Doddapaneni H."/>
            <person name="Downs B."/>
            <person name="Dugan-Rocha S."/>
            <person name="Elkadiri S."/>
            <person name="Gnanaolivu R.D."/>
            <person name="Hernandez B."/>
            <person name="Javaid M."/>
            <person name="Jayaseelan J.C."/>
            <person name="Lee S."/>
            <person name="Li M."/>
            <person name="Ming W."/>
            <person name="Munidasa M."/>
            <person name="Muniz J."/>
            <person name="Nguyen L."/>
            <person name="Ongeri F."/>
            <person name="Osuji N."/>
            <person name="Pu L.-L."/>
            <person name="Puazo M."/>
            <person name="Qu C."/>
            <person name="Quiroz J."/>
            <person name="Raj R."/>
            <person name="Weissenberger G."/>
            <person name="Xin Y."/>
            <person name="Zou X."/>
            <person name="Han Y."/>
            <person name="Richards S."/>
            <person name="Worley K."/>
            <person name="Muzny D."/>
            <person name="Gibbs R."/>
        </authorList>
    </citation>
    <scope>NUCLEOTIDE SEQUENCE</scope>
    <source>
        <strain evidence="13">Sampled in the wild</strain>
    </source>
</reference>
<evidence type="ECO:0000256" key="9">
    <source>
        <dbReference type="ARBA" id="ARBA00023163"/>
    </source>
</evidence>
<feature type="domain" description="C2H2-type" evidence="12">
    <location>
        <begin position="190"/>
        <end position="217"/>
    </location>
</feature>
<comment type="caution">
    <text evidence="13">The sequence shown here is derived from an EMBL/GenBank/DDBJ whole genome shotgun (WGS) entry which is preliminary data.</text>
</comment>
<keyword evidence="3" id="KW-0479">Metal-binding</keyword>
<comment type="similarity">
    <text evidence="2">Belongs to the krueppel C2H2-type zinc-finger protein family.</text>
</comment>
<accession>A0A8K0NYU0</accession>